<dbReference type="InterPro" id="IPR001173">
    <property type="entry name" value="Glyco_trans_2-like"/>
</dbReference>
<dbReference type="InterPro" id="IPR050834">
    <property type="entry name" value="Glycosyltransf_2"/>
</dbReference>
<dbReference type="Pfam" id="PF00535">
    <property type="entry name" value="Glycos_transf_2"/>
    <property type="match status" value="1"/>
</dbReference>
<dbReference type="RefSeq" id="WP_105222329.1">
    <property type="nucleotide sequence ID" value="NZ_CAWNSU010000010.1"/>
</dbReference>
<evidence type="ECO:0000313" key="2">
    <source>
        <dbReference type="EMBL" id="MUL35996.1"/>
    </source>
</evidence>
<dbReference type="SUPFAM" id="SSF53448">
    <property type="entry name" value="Nucleotide-diphospho-sugar transferases"/>
    <property type="match status" value="1"/>
</dbReference>
<feature type="domain" description="Glycosyltransferase 2-like" evidence="1">
    <location>
        <begin position="18"/>
        <end position="173"/>
    </location>
</feature>
<evidence type="ECO:0000313" key="3">
    <source>
        <dbReference type="Proteomes" id="UP000441797"/>
    </source>
</evidence>
<organism evidence="2 3">
    <name type="scientific">Gloeocapsopsis dulcis AAB1 = 1H9</name>
    <dbReference type="NCBI Taxonomy" id="1433147"/>
    <lineage>
        <taxon>Bacteria</taxon>
        <taxon>Bacillati</taxon>
        <taxon>Cyanobacteriota</taxon>
        <taxon>Cyanophyceae</taxon>
        <taxon>Oscillatoriophycideae</taxon>
        <taxon>Chroococcales</taxon>
        <taxon>Chroococcaceae</taxon>
        <taxon>Gloeocapsopsis</taxon>
        <taxon>Gloeocapsopsis dulcis</taxon>
    </lineage>
</organism>
<accession>A0A6N8FVL8</accession>
<comment type="caution">
    <text evidence="2">The sequence shown here is derived from an EMBL/GenBank/DDBJ whole genome shotgun (WGS) entry which is preliminary data.</text>
</comment>
<dbReference type="PANTHER" id="PTHR43685:SF2">
    <property type="entry name" value="GLYCOSYLTRANSFERASE 2-LIKE DOMAIN-CONTAINING PROTEIN"/>
    <property type="match status" value="1"/>
</dbReference>
<gene>
    <name evidence="2" type="ORF">BWI75_06430</name>
</gene>
<name>A0A6N8FVL8_9CHRO</name>
<dbReference type="EMBL" id="NAPY01000007">
    <property type="protein sequence ID" value="MUL35996.1"/>
    <property type="molecule type" value="Genomic_DNA"/>
</dbReference>
<evidence type="ECO:0000259" key="1">
    <source>
        <dbReference type="Pfam" id="PF00535"/>
    </source>
</evidence>
<proteinExistence type="predicted"/>
<dbReference type="CDD" id="cd00761">
    <property type="entry name" value="Glyco_tranf_GTA_type"/>
    <property type="match status" value="1"/>
</dbReference>
<dbReference type="OrthoDB" id="9812327at2"/>
<protein>
    <recommendedName>
        <fullName evidence="1">Glycosyltransferase 2-like domain-containing protein</fullName>
    </recommendedName>
</protein>
<dbReference type="InterPro" id="IPR029044">
    <property type="entry name" value="Nucleotide-diphossugar_trans"/>
</dbReference>
<dbReference type="Gene3D" id="3.90.550.10">
    <property type="entry name" value="Spore Coat Polysaccharide Biosynthesis Protein SpsA, Chain A"/>
    <property type="match status" value="1"/>
</dbReference>
<sequence>MLIADFSQHSIGSDPDVSVIIPTYNRIAMLEEALASVVSQQFDGTIEVIVTDDNSRDRTSEIIRQKYSFVYLISLKQNVGPGAARNQALLRARGKYIAFLDSDDLWQPNHLKTQITAIEAHNRCFGISDLVIWEIEQGGKQLKLQQPDLKKYTSPIHHLFVSTFIATLSSVVIPRQALDEVGLFDETLKLGSEDCDLYIRCLLCGYSPVYTELATVTKRKHDKGQLTDAKNSKLKKKYRFNRINKNYALAKERFGIVPIRQIYAEVHAVFARQYFKNNEFLNWFISFIAAVHHSSLQYALLSMVSNIKHWKYWHATNLVKLPKKINWFIISNLEIMINSIVSSLYTFVKK</sequence>
<reference evidence="2 3" key="1">
    <citation type="journal article" date="2019" name="Front. Microbiol.">
        <title>Genomic Features for Desiccation Tolerance and Sugar Biosynthesis in the Extremophile Gloeocapsopsis sp. UTEX B3054.</title>
        <authorList>
            <person name="Urrejola C."/>
            <person name="Alcorta J."/>
            <person name="Salas L."/>
            <person name="Vasquez M."/>
            <person name="Polz M.F."/>
            <person name="Vicuna R."/>
            <person name="Diez B."/>
        </authorList>
    </citation>
    <scope>NUCLEOTIDE SEQUENCE [LARGE SCALE GENOMIC DNA]</scope>
    <source>
        <strain evidence="2 3">1H9</strain>
    </source>
</reference>
<dbReference type="Proteomes" id="UP000441797">
    <property type="component" value="Unassembled WGS sequence"/>
</dbReference>
<dbReference type="AlphaFoldDB" id="A0A6N8FVL8"/>
<dbReference type="PANTHER" id="PTHR43685">
    <property type="entry name" value="GLYCOSYLTRANSFERASE"/>
    <property type="match status" value="1"/>
</dbReference>
<keyword evidence="3" id="KW-1185">Reference proteome</keyword>